<proteinExistence type="predicted"/>
<keyword evidence="2" id="KW-1185">Reference proteome</keyword>
<dbReference type="Proteomes" id="UP000789920">
    <property type="component" value="Unassembled WGS sequence"/>
</dbReference>
<protein>
    <submittedName>
        <fullName evidence="1">18614_t:CDS:1</fullName>
    </submittedName>
</protein>
<sequence>MNLSLRENISGVDDSSDYDSPGWSECEECYGPKKEFCNLCGCSVSGNWYCIRCSKKSKHKTQPDDSNSSNNTKKIKKSNRNKKLKNVEITEPTDEASRNAENECISSTSTNNESIHQTIGNLPEVFKDKRSNNNYQQYNESYKECDDELSQQIYDNEEEKVKGKQKELFELNSDSDEVDNKKKRLSCELQIENIIISMIYSNNLKFPLEYITSLKKIRARKEINNIFSSNKDPTNLQGMFSQGIDFNEVPTPVSLESLPKHLQSVEDCHKYLRI</sequence>
<comment type="caution">
    <text evidence="1">The sequence shown here is derived from an EMBL/GenBank/DDBJ whole genome shotgun (WGS) entry which is preliminary data.</text>
</comment>
<reference evidence="1" key="1">
    <citation type="submission" date="2021-06" db="EMBL/GenBank/DDBJ databases">
        <authorList>
            <person name="Kallberg Y."/>
            <person name="Tangrot J."/>
            <person name="Rosling A."/>
        </authorList>
    </citation>
    <scope>NUCLEOTIDE SEQUENCE</scope>
    <source>
        <strain evidence="1">MA461A</strain>
    </source>
</reference>
<gene>
    <name evidence="1" type="ORF">RPERSI_LOCUS111</name>
</gene>
<name>A0ACA9K8Z4_9GLOM</name>
<dbReference type="EMBL" id="CAJVQC010000070">
    <property type="protein sequence ID" value="CAG8459961.1"/>
    <property type="molecule type" value="Genomic_DNA"/>
</dbReference>
<evidence type="ECO:0000313" key="1">
    <source>
        <dbReference type="EMBL" id="CAG8459961.1"/>
    </source>
</evidence>
<accession>A0ACA9K8Z4</accession>
<organism evidence="1 2">
    <name type="scientific">Racocetra persica</name>
    <dbReference type="NCBI Taxonomy" id="160502"/>
    <lineage>
        <taxon>Eukaryota</taxon>
        <taxon>Fungi</taxon>
        <taxon>Fungi incertae sedis</taxon>
        <taxon>Mucoromycota</taxon>
        <taxon>Glomeromycotina</taxon>
        <taxon>Glomeromycetes</taxon>
        <taxon>Diversisporales</taxon>
        <taxon>Gigasporaceae</taxon>
        <taxon>Racocetra</taxon>
    </lineage>
</organism>
<evidence type="ECO:0000313" key="2">
    <source>
        <dbReference type="Proteomes" id="UP000789920"/>
    </source>
</evidence>